<dbReference type="SMART" id="SM00320">
    <property type="entry name" value="WD40"/>
    <property type="match status" value="4"/>
</dbReference>
<reference evidence="3" key="1">
    <citation type="submission" date="2024-02" db="EMBL/GenBank/DDBJ databases">
        <authorList>
            <consortium name="ELIXIR-Norway"/>
            <consortium name="Elixir Norway"/>
        </authorList>
    </citation>
    <scope>NUCLEOTIDE SEQUENCE</scope>
</reference>
<accession>A0ABP0XDI8</accession>
<proteinExistence type="predicted"/>
<dbReference type="PROSITE" id="PS50082">
    <property type="entry name" value="WD_REPEATS_2"/>
    <property type="match status" value="1"/>
</dbReference>
<dbReference type="SUPFAM" id="SSF50978">
    <property type="entry name" value="WD40 repeat-like"/>
    <property type="match status" value="1"/>
</dbReference>
<gene>
    <name evidence="3" type="ORF">CSSPJE1EN1_LOCUS22185</name>
</gene>
<dbReference type="PANTHER" id="PTHR15496:SF2">
    <property type="entry name" value="GENERAL TRANSCRIPTION FACTOR 3C POLYPEPTIDE 4"/>
    <property type="match status" value="1"/>
</dbReference>
<evidence type="ECO:0000259" key="2">
    <source>
        <dbReference type="Pfam" id="PF12657"/>
    </source>
</evidence>
<dbReference type="Gene3D" id="2.130.10.10">
    <property type="entry name" value="YVTN repeat-like/Quinoprotein amine dehydrogenase"/>
    <property type="match status" value="1"/>
</dbReference>
<dbReference type="Pfam" id="PF00400">
    <property type="entry name" value="WD40"/>
    <property type="match status" value="2"/>
</dbReference>
<protein>
    <recommendedName>
        <fullName evidence="2">Transcription factor IIIC 90kDa subunit N-terminal domain-containing protein</fullName>
    </recommendedName>
</protein>
<evidence type="ECO:0000313" key="3">
    <source>
        <dbReference type="EMBL" id="CAK9276707.1"/>
    </source>
</evidence>
<organism evidence="3 4">
    <name type="scientific">Sphagnum jensenii</name>
    <dbReference type="NCBI Taxonomy" id="128206"/>
    <lineage>
        <taxon>Eukaryota</taxon>
        <taxon>Viridiplantae</taxon>
        <taxon>Streptophyta</taxon>
        <taxon>Embryophyta</taxon>
        <taxon>Bryophyta</taxon>
        <taxon>Sphagnophytina</taxon>
        <taxon>Sphagnopsida</taxon>
        <taxon>Sphagnales</taxon>
        <taxon>Sphagnaceae</taxon>
        <taxon>Sphagnum</taxon>
    </lineage>
</organism>
<dbReference type="InterPro" id="IPR024761">
    <property type="entry name" value="TFIIIC_delta_N"/>
</dbReference>
<dbReference type="Pfam" id="PF12657">
    <property type="entry name" value="TFIIIC_delta"/>
    <property type="match status" value="1"/>
</dbReference>
<evidence type="ECO:0000313" key="4">
    <source>
        <dbReference type="Proteomes" id="UP001497444"/>
    </source>
</evidence>
<name>A0ABP0XDI8_9BRYO</name>
<keyword evidence="4" id="KW-1185">Reference proteome</keyword>
<dbReference type="InterPro" id="IPR015943">
    <property type="entry name" value="WD40/YVTN_repeat-like_dom_sf"/>
</dbReference>
<feature type="domain" description="Transcription factor IIIC 90kDa subunit N-terminal" evidence="2">
    <location>
        <begin position="105"/>
        <end position="193"/>
    </location>
</feature>
<feature type="repeat" description="WD" evidence="1">
    <location>
        <begin position="438"/>
        <end position="470"/>
    </location>
</feature>
<dbReference type="InterPro" id="IPR036322">
    <property type="entry name" value="WD40_repeat_dom_sf"/>
</dbReference>
<sequence>MGHVEPLEFTGYGDEDGHTFPSPSSTLALVGAPTFPNSIKWSEDNLIAVASGHLVTILNPASLSGPRGYASILQSQIFDIGTVKREDLSDSVLLPFRLWREGRVGVRALDWSPQGLASNGSCLLGVCTTDFRIKLYRAPFCDYKAEWVEVADLSELIYAYCLEKEFKETEVCKNKLTYNFRQTWIQKENWCLVEKNVQSFCIEFFLQMSKFLRQKQAKAGNLLDMGGGGGAFKNSSEEHSERVVTPSTYAARHSLMSPLVLAWSPKWHANDQGFVFCAVGTRAGSVSVFRFAVPISYSIEKALPLSDFCFLGFLRAHKSWVTSVSWASCPGPHAGTPNSDGGFENTMLLATGCADGSVKLWSGDSQILASLPSCSGVLPFTLLRQVVEADLVLVSSLTLSVPTRGSTKALMAVGKGSGCISAWEFDVSWCCTRIACQLKAHDQVVTGLTWGGDGRCLYSCGQDNHLKSWEFMGSELSGLPFPDCSALFVSETPQVSSDLPASALDRFYGVTLSPGCLAMAVVRGIASEMLDPMYQSRTQKGVVQLFWVGGQRFKGLLANMGDSMVEIPIAKSLWPEDLANWGLQIASTLHHMEDYTEALVLWDVIAALSFLKSLAGIQVMVSIISGWLQSCWKEHNHFMIDPLCMSVGSLQLCLANASCRQLQMACVIYRRMLLGHSKFEELSGESSRENWDTGTDETIHMGLPGIPREGGGLAPTSEQEQLWKKHLWHMEHELRQRLILLTLSAAASLEGAEHEQDVLKDKSTELWLMADWVLANGSVIFPELLEVAAHIRYSSDDIRFPSGELRPLESCTFCDAVVPLTSPEVAYCHSVELNSDDINHKLLRCAVSLQVCPAVPSWYCSCCARWATKLAPALFFTLLSRKNIKQVSSSLVLQQPALPTCPFCGVSLHRFLPDFLLSPTAV</sequence>
<dbReference type="InterPro" id="IPR044230">
    <property type="entry name" value="GTF3C4"/>
</dbReference>
<dbReference type="InterPro" id="IPR001680">
    <property type="entry name" value="WD40_rpt"/>
</dbReference>
<keyword evidence="1" id="KW-0853">WD repeat</keyword>
<dbReference type="PANTHER" id="PTHR15496">
    <property type="entry name" value="GENERAL TRANSCRIPTION FACTOR 3C POLYPEPTIDE 4 FAMILY"/>
    <property type="match status" value="1"/>
</dbReference>
<dbReference type="Proteomes" id="UP001497444">
    <property type="component" value="Chromosome 7"/>
</dbReference>
<dbReference type="EMBL" id="OZ020102">
    <property type="protein sequence ID" value="CAK9276707.1"/>
    <property type="molecule type" value="Genomic_DNA"/>
</dbReference>
<dbReference type="PROSITE" id="PS50294">
    <property type="entry name" value="WD_REPEATS_REGION"/>
    <property type="match status" value="1"/>
</dbReference>
<evidence type="ECO:0000256" key="1">
    <source>
        <dbReference type="PROSITE-ProRule" id="PRU00221"/>
    </source>
</evidence>